<dbReference type="Gene3D" id="1.10.455.10">
    <property type="entry name" value="Ribosomal protein S7 domain"/>
    <property type="match status" value="1"/>
</dbReference>
<dbReference type="GO" id="GO:0015935">
    <property type="term" value="C:small ribosomal subunit"/>
    <property type="evidence" value="ECO:0007669"/>
    <property type="project" value="UniProtKB-UniRule"/>
</dbReference>
<dbReference type="Pfam" id="PF00177">
    <property type="entry name" value="Ribosomal_S7"/>
    <property type="match status" value="1"/>
</dbReference>
<dbReference type="NCBIfam" id="TIGR01028">
    <property type="entry name" value="uS7_euk_arch"/>
    <property type="match status" value="1"/>
</dbReference>
<evidence type="ECO:0000256" key="4">
    <source>
        <dbReference type="ARBA" id="ARBA00022884"/>
    </source>
</evidence>
<dbReference type="SUPFAM" id="SSF47973">
    <property type="entry name" value="Ribosomal protein S7"/>
    <property type="match status" value="1"/>
</dbReference>
<gene>
    <name evidence="7" type="primary">rps7</name>
    <name evidence="9" type="ORF">APZ16_05320</name>
</gene>
<name>A0A147JU60_HADYE</name>
<comment type="caution">
    <text evidence="9">The sequence shown here is derived from an EMBL/GenBank/DDBJ whole genome shotgun (WGS) entry which is preliminary data.</text>
</comment>
<dbReference type="GO" id="GO:0006412">
    <property type="term" value="P:translation"/>
    <property type="evidence" value="ECO:0007669"/>
    <property type="project" value="UniProtKB-UniRule"/>
</dbReference>
<dbReference type="PANTHER" id="PTHR11205">
    <property type="entry name" value="RIBOSOMAL PROTEIN S7"/>
    <property type="match status" value="1"/>
</dbReference>
<dbReference type="InterPro" id="IPR000235">
    <property type="entry name" value="Ribosomal_uS7"/>
</dbReference>
<evidence type="ECO:0000313" key="10">
    <source>
        <dbReference type="Proteomes" id="UP000074294"/>
    </source>
</evidence>
<dbReference type="STRING" id="1776334.APZ16_05320"/>
<comment type="subunit">
    <text evidence="2 7">Part of the 30S ribosomal subunit.</text>
</comment>
<organism evidence="9 10">
    <name type="scientific">Hadarchaeum yellowstonense</name>
    <dbReference type="NCBI Taxonomy" id="1776334"/>
    <lineage>
        <taxon>Archaea</taxon>
        <taxon>Methanobacteriati</taxon>
        <taxon>Candidatus Hadarchaeota</taxon>
        <taxon>Candidatus Hadarchaeia</taxon>
        <taxon>Candidatus Hadarchaeales</taxon>
        <taxon>Candidatus Hadarchaeaceae</taxon>
        <taxon>Candidatus Hadarchaeum</taxon>
    </lineage>
</organism>
<comment type="function">
    <text evidence="7">One of the primary rRNA binding proteins, it binds directly to 16S rRNA where it nucleates assembly of the head domain of the 30S subunit. Is located at the subunit interface close to the decoding center.</text>
</comment>
<evidence type="ECO:0000256" key="3">
    <source>
        <dbReference type="ARBA" id="ARBA00022730"/>
    </source>
</evidence>
<dbReference type="InterPro" id="IPR036823">
    <property type="entry name" value="Ribosomal_uS7_dom_sf"/>
</dbReference>
<evidence type="ECO:0000256" key="2">
    <source>
        <dbReference type="ARBA" id="ARBA00011458"/>
    </source>
</evidence>
<reference evidence="9 10" key="1">
    <citation type="journal article" date="2016" name="Nat. Microbiol.">
        <title>Genomic inference of the metabolism of cosmopolitan subsurface Archaea, Hadesarchaea.</title>
        <authorList>
            <person name="Baker B.J."/>
            <person name="Saw J.H."/>
            <person name="Lind A.E."/>
            <person name="Lazar C.S."/>
            <person name="Hinrichs K.-U."/>
            <person name="Teske A.P."/>
            <person name="Ettema T.J."/>
        </authorList>
    </citation>
    <scope>NUCLEOTIDE SEQUENCE [LARGE SCALE GENOMIC DNA]</scope>
</reference>
<proteinExistence type="inferred from homology"/>
<evidence type="ECO:0000256" key="6">
    <source>
        <dbReference type="ARBA" id="ARBA00023274"/>
    </source>
</evidence>
<dbReference type="AlphaFoldDB" id="A0A147JU60"/>
<evidence type="ECO:0000256" key="1">
    <source>
        <dbReference type="ARBA" id="ARBA00007151"/>
    </source>
</evidence>
<evidence type="ECO:0000256" key="5">
    <source>
        <dbReference type="ARBA" id="ARBA00022980"/>
    </source>
</evidence>
<dbReference type="GO" id="GO:0003735">
    <property type="term" value="F:structural constituent of ribosome"/>
    <property type="evidence" value="ECO:0007669"/>
    <property type="project" value="UniProtKB-UniRule"/>
</dbReference>
<comment type="similarity">
    <text evidence="1 7">Belongs to the universal ribosomal protein uS7 family.</text>
</comment>
<sequence>MGFKYFGEWDAEKIEVRDPGIKQYLCLDAPFVLHTGGRHASKQFGKARVSVVERLINKVMRSGPGARKLGGKTIRGAGATGKKHKAYNIVREAFKIIAQRTNKNPIQVLVDAIQNSAPREETTRISYGGITYYIAVDSSPQRRLDIALKNLAAGAFAAAFTGKKNIVECLAEELILAANNDTKSFAVARKEETERIAKGAR</sequence>
<feature type="domain" description="Small ribosomal subunit protein uS7" evidence="8">
    <location>
        <begin position="34"/>
        <end position="201"/>
    </location>
</feature>
<dbReference type="NCBIfam" id="NF003106">
    <property type="entry name" value="PRK04027.1"/>
    <property type="match status" value="1"/>
</dbReference>
<dbReference type="EMBL" id="LQMQ01000049">
    <property type="protein sequence ID" value="KUO40045.1"/>
    <property type="molecule type" value="Genomic_DNA"/>
</dbReference>
<dbReference type="HAMAP" id="MF_00480_A">
    <property type="entry name" value="Ribosomal_uS7_A"/>
    <property type="match status" value="1"/>
</dbReference>
<keyword evidence="3 7" id="KW-0699">rRNA-binding</keyword>
<evidence type="ECO:0000313" key="9">
    <source>
        <dbReference type="EMBL" id="KUO40045.1"/>
    </source>
</evidence>
<evidence type="ECO:0000256" key="7">
    <source>
        <dbReference type="HAMAP-Rule" id="MF_00480"/>
    </source>
</evidence>
<dbReference type="InterPro" id="IPR023798">
    <property type="entry name" value="Ribosomal_uS7_dom"/>
</dbReference>
<dbReference type="CDD" id="cd14867">
    <property type="entry name" value="uS7_Eukaryote"/>
    <property type="match status" value="1"/>
</dbReference>
<dbReference type="GO" id="GO:0019843">
    <property type="term" value="F:rRNA binding"/>
    <property type="evidence" value="ECO:0007669"/>
    <property type="project" value="UniProtKB-UniRule"/>
</dbReference>
<dbReference type="InterPro" id="IPR026018">
    <property type="entry name" value="Ribosomal_uS7_arc"/>
</dbReference>
<dbReference type="InterPro" id="IPR005716">
    <property type="entry name" value="Ribosomal_uS7_euk/arc"/>
</dbReference>
<evidence type="ECO:0000259" key="8">
    <source>
        <dbReference type="Pfam" id="PF00177"/>
    </source>
</evidence>
<keyword evidence="4 7" id="KW-0694">RNA-binding</keyword>
<keyword evidence="6 7" id="KW-0687">Ribonucleoprotein</keyword>
<protein>
    <recommendedName>
        <fullName evidence="7">Small ribosomal subunit protein uS7</fullName>
    </recommendedName>
</protein>
<dbReference type="Proteomes" id="UP000074294">
    <property type="component" value="Unassembled WGS sequence"/>
</dbReference>
<accession>A0A147JU60</accession>
<dbReference type="PIRSF" id="PIRSF002122">
    <property type="entry name" value="RPS7p_RPS7a_RPS5e_RPS7o"/>
    <property type="match status" value="1"/>
</dbReference>
<keyword evidence="5 7" id="KW-0689">Ribosomal protein</keyword>